<sequence length="188" mass="22192">MYILELNQNGEATELALFDTIEEGREFIKKTNCYEITEEDGFVYEYINPEKLDDYLELEYNGNIIPMTKFMFTEQGKAEIFWKEIPNLSEKGNGIVDSSTRVDAYVIANKDVKTYIEAREKSYNEVKKYLEEKGYDVDRAYFGSEDGEAIVYRKNEKDDWHFLTHMDPSFFEDKTPQEIIEEINEDLN</sequence>
<dbReference type="RefSeq" id="WP_012290707.1">
    <property type="nucleotide sequence ID" value="NZ_CABKMR010000001.1"/>
</dbReference>
<dbReference type="EMBL" id="NDYI01000011">
    <property type="protein sequence ID" value="OXZ38264.1"/>
    <property type="molecule type" value="Genomic_DNA"/>
</dbReference>
<gene>
    <name evidence="1" type="ORF">B9N56_04450</name>
</gene>
<name>A0A133MYU7_FINMA</name>
<reference evidence="2" key="1">
    <citation type="submission" date="2017-04" db="EMBL/GenBank/DDBJ databases">
        <title>Finegoldia magna isolated from orthopedic joint implant-associated infections.</title>
        <authorList>
            <person name="Bjorklund S."/>
            <person name="Bruggemann H."/>
            <person name="Jensen A."/>
            <person name="Hellmark B."/>
            <person name="Soderquist B."/>
        </authorList>
    </citation>
    <scope>NUCLEOTIDE SEQUENCE [LARGE SCALE GENOMIC DNA]</scope>
    <source>
        <strain evidence="2">08T492</strain>
    </source>
</reference>
<dbReference type="Proteomes" id="UP000215361">
    <property type="component" value="Unassembled WGS sequence"/>
</dbReference>
<protein>
    <submittedName>
        <fullName evidence="1">Uncharacterized protein</fullName>
    </submittedName>
</protein>
<organism evidence="1 2">
    <name type="scientific">Finegoldia magna</name>
    <name type="common">Peptostreptococcus magnus</name>
    <dbReference type="NCBI Taxonomy" id="1260"/>
    <lineage>
        <taxon>Bacteria</taxon>
        <taxon>Bacillati</taxon>
        <taxon>Bacillota</taxon>
        <taxon>Tissierellia</taxon>
        <taxon>Tissierellales</taxon>
        <taxon>Peptoniphilaceae</taxon>
        <taxon>Finegoldia</taxon>
    </lineage>
</organism>
<evidence type="ECO:0000313" key="2">
    <source>
        <dbReference type="Proteomes" id="UP000215361"/>
    </source>
</evidence>
<proteinExistence type="predicted"/>
<comment type="caution">
    <text evidence="1">The sequence shown here is derived from an EMBL/GenBank/DDBJ whole genome shotgun (WGS) entry which is preliminary data.</text>
</comment>
<dbReference type="AlphaFoldDB" id="A0A133MYU7"/>
<evidence type="ECO:0000313" key="1">
    <source>
        <dbReference type="EMBL" id="OXZ38264.1"/>
    </source>
</evidence>
<dbReference type="OMA" id="TEIFFTW"/>
<accession>A0A133MYU7</accession>